<keyword evidence="3" id="KW-1185">Reference proteome</keyword>
<evidence type="ECO:0000256" key="1">
    <source>
        <dbReference type="SAM" id="MobiDB-lite"/>
    </source>
</evidence>
<organism evidence="2 3">
    <name type="scientific">Amycolatopsis thermophila</name>
    <dbReference type="NCBI Taxonomy" id="206084"/>
    <lineage>
        <taxon>Bacteria</taxon>
        <taxon>Bacillati</taxon>
        <taxon>Actinomycetota</taxon>
        <taxon>Actinomycetes</taxon>
        <taxon>Pseudonocardiales</taxon>
        <taxon>Pseudonocardiaceae</taxon>
        <taxon>Amycolatopsis</taxon>
    </lineage>
</organism>
<proteinExistence type="predicted"/>
<evidence type="ECO:0000313" key="2">
    <source>
        <dbReference type="EMBL" id="MDQ0376565.1"/>
    </source>
</evidence>
<feature type="region of interest" description="Disordered" evidence="1">
    <location>
        <begin position="248"/>
        <end position="271"/>
    </location>
</feature>
<protein>
    <submittedName>
        <fullName evidence="2">Uncharacterized protein</fullName>
    </submittedName>
</protein>
<comment type="caution">
    <text evidence="2">The sequence shown here is derived from an EMBL/GenBank/DDBJ whole genome shotgun (WGS) entry which is preliminary data.</text>
</comment>
<accession>A0ABU0EMQ2</accession>
<gene>
    <name evidence="2" type="ORF">FB470_000559</name>
</gene>
<name>A0ABU0EMQ2_9PSEU</name>
<dbReference type="EMBL" id="JAUSUT010000001">
    <property type="protein sequence ID" value="MDQ0376565.1"/>
    <property type="molecule type" value="Genomic_DNA"/>
</dbReference>
<sequence length="338" mass="37371">MTTHDEQREELAREGAELREGVTLLADALLDEVDLYQNRDEDHAIHAVGVANRLFAALDRAGWRKQGAPDLDADARADDSHALALEARRSDAWKAYYEAYDQFQRDVPQWRAFFTAHHQHALDAALKAYDPHERFAGETGQGAADDEPHRVTMDSDGEPGDCHPTCPRCATTGAAADGPARLRAENDRLHANCLQHRQEAAEYHSQLMATRRDRDALQTGINEVLSLIDNWDACGAVTLQADRIRQELSRVSQPQPAPEPRRFPIGSPEPDDVEAVRSDQNGVVFQCRKAFPAPQAWVATTASGGDGRAYSWWQINAENAPQGGTSLTEVPRPEGAQQ</sequence>
<dbReference type="RefSeq" id="WP_306988479.1">
    <property type="nucleotide sequence ID" value="NZ_JAUSUT010000001.1"/>
</dbReference>
<reference evidence="2 3" key="1">
    <citation type="submission" date="2023-07" db="EMBL/GenBank/DDBJ databases">
        <title>Sequencing the genomes of 1000 actinobacteria strains.</title>
        <authorList>
            <person name="Klenk H.-P."/>
        </authorList>
    </citation>
    <scope>NUCLEOTIDE SEQUENCE [LARGE SCALE GENOMIC DNA]</scope>
    <source>
        <strain evidence="2 3">DSM 45805</strain>
    </source>
</reference>
<dbReference type="Proteomes" id="UP001229651">
    <property type="component" value="Unassembled WGS sequence"/>
</dbReference>
<evidence type="ECO:0000313" key="3">
    <source>
        <dbReference type="Proteomes" id="UP001229651"/>
    </source>
</evidence>